<dbReference type="RefSeq" id="WP_109984300.1">
    <property type="nucleotide sequence ID" value="NZ_QGTD01000008.1"/>
</dbReference>
<comment type="caution">
    <text evidence="6">The sequence shown here is derived from an EMBL/GenBank/DDBJ whole genome shotgun (WGS) entry which is preliminary data.</text>
</comment>
<keyword evidence="7" id="KW-1185">Reference proteome</keyword>
<evidence type="ECO:0000313" key="6">
    <source>
        <dbReference type="EMBL" id="PWU68693.1"/>
    </source>
</evidence>
<sequence length="1034" mass="121496">MRVISLELAAFGPYRKRQRIDFDRLGQEMIFLITGPTGAGKTTLFDAICYSLYGKASGTDRDHDSFRSHFATEVESTFVSLTFQLHEKLYKVTRTPRQLKPKTKGKGYTDDPASASLYIMKQNDDWELIESKIKEVNETIQAMIGLDYEQFRKMIMIPQGEFRKLISENSREREEVLQKIFRTYFYRDITEKLKDEAKQLKNSLIQIEWKMEQEMEHLDSKYINKESTQSITDQLSNELYSLKKEKEEVIKRIEEFDQAYKSMQEQMYRKQKLLELFDEYDQRKIEKEELKKKAPQMKEKETTFQQAVQAKAVEPFEEQVQRRKNEWQEQLKKSEYLKEQHNQVSQQFQQAADALENSEKMETEMDELRLRLKEYEATLEKLNDFQKGLEQFQTVQQKLAEKELRLRHLEDNLTKEQQRKEDSFQAQEKIHQLKQSVLVNKHKEEQLSQQVQTYEKILEEGEQELKLQEKYQVLLLKAQKLELELDEQKTKWKKNQEEKQLNIIGHIVDELVEGEPCPVCGSPHHPNKAKSTIASISEESIALEQKKLQELEISSQSLSSEINQLYNEMHVKKEMIHYLFQSLNIEVTKLSLPEIRGKRKEVAEKQKQLNLQVREETEQIKAIEATYQDPANVQTGIDQLLKKQKEWRADHEQTLQQFQQIQISLETLKERLPKDFDTVEQFKAKVTAIKEELKDNLAKWEELQKHYAKIRDQKNQIETKMMQSVEFQKQLEASYDKQKEIFLVKLEKYGFPDIASYQNARLNEENMRKLEAEVIQFKEYYQFTNQRMEELEELLRGKTAPDLTLLREELNKLEVEKHTVMQRKQAIELEYQQLLKVKDKLIGLQSEYQKIANQYYDIGELADLARGENSKKLSFERYVLATFLDEILLQANVRLDRMTDHRFQLLRSEELAKRGAQSGLDLEVLDHFTGRKRSVRTLSGGEGFKAALSLALGMADIIQSHAGGVQLDTLFIDEGFGTLDEVSLEQAIECLKDLQQDHRVIGVISHVSQLKEEIKAKLTIDSSNEGSIASFHIG</sequence>
<accession>A0A317KZB7</accession>
<comment type="subunit">
    <text evidence="2">Heterodimer of SbcC and SbcD.</text>
</comment>
<dbReference type="GO" id="GO:0016887">
    <property type="term" value="F:ATP hydrolysis activity"/>
    <property type="evidence" value="ECO:0007669"/>
    <property type="project" value="InterPro"/>
</dbReference>
<dbReference type="Pfam" id="PF13476">
    <property type="entry name" value="AAA_23"/>
    <property type="match status" value="1"/>
</dbReference>
<feature type="coiled-coil region" evidence="4">
    <location>
        <begin position="190"/>
        <end position="300"/>
    </location>
</feature>
<evidence type="ECO:0000259" key="5">
    <source>
        <dbReference type="Pfam" id="PF13476"/>
    </source>
</evidence>
<evidence type="ECO:0000256" key="4">
    <source>
        <dbReference type="SAM" id="Coils"/>
    </source>
</evidence>
<dbReference type="AlphaFoldDB" id="A0A317KZB7"/>
<feature type="coiled-coil region" evidence="4">
    <location>
        <begin position="541"/>
        <end position="568"/>
    </location>
</feature>
<dbReference type="Pfam" id="PF13558">
    <property type="entry name" value="SbcC_Walker_B"/>
    <property type="match status" value="1"/>
</dbReference>
<comment type="similarity">
    <text evidence="1">Belongs to the SMC family. SbcC subfamily.</text>
</comment>
<dbReference type="Gene3D" id="3.40.50.300">
    <property type="entry name" value="P-loop containing nucleotide triphosphate hydrolases"/>
    <property type="match status" value="2"/>
</dbReference>
<reference evidence="6 7" key="1">
    <citation type="submission" date="2018-05" db="EMBL/GenBank/DDBJ databases">
        <title>Genomic analysis of Gracilibacillus dipsosauri DD1 reveals novel features of a salt-tolerant amylase.</title>
        <authorList>
            <person name="Deutch C.E."/>
            <person name="Yang S."/>
        </authorList>
    </citation>
    <scope>NUCLEOTIDE SEQUENCE [LARGE SCALE GENOMIC DNA]</scope>
    <source>
        <strain evidence="6 7">DD1</strain>
    </source>
</reference>
<dbReference type="EMBL" id="QGTD01000008">
    <property type="protein sequence ID" value="PWU68693.1"/>
    <property type="molecule type" value="Genomic_DNA"/>
</dbReference>
<dbReference type="InterPro" id="IPR027417">
    <property type="entry name" value="P-loop_NTPase"/>
</dbReference>
<gene>
    <name evidence="6" type="ORF">DLJ74_09700</name>
</gene>
<name>A0A317KZB7_9BACI</name>
<dbReference type="SUPFAM" id="SSF52540">
    <property type="entry name" value="P-loop containing nucleoside triphosphate hydrolases"/>
    <property type="match status" value="2"/>
</dbReference>
<evidence type="ECO:0000256" key="2">
    <source>
        <dbReference type="ARBA" id="ARBA00011322"/>
    </source>
</evidence>
<feature type="coiled-coil region" evidence="4">
    <location>
        <begin position="338"/>
        <end position="498"/>
    </location>
</feature>
<feature type="domain" description="Rad50/SbcC-type AAA" evidence="5">
    <location>
        <begin position="5"/>
        <end position="237"/>
    </location>
</feature>
<dbReference type="OrthoDB" id="9795626at2"/>
<evidence type="ECO:0000256" key="3">
    <source>
        <dbReference type="ARBA" id="ARBA00013368"/>
    </source>
</evidence>
<dbReference type="Proteomes" id="UP000245624">
    <property type="component" value="Unassembled WGS sequence"/>
</dbReference>
<dbReference type="PANTHER" id="PTHR32114">
    <property type="entry name" value="ABC TRANSPORTER ABCH.3"/>
    <property type="match status" value="1"/>
</dbReference>
<protein>
    <recommendedName>
        <fullName evidence="3">Nuclease SbcCD subunit C</fullName>
    </recommendedName>
</protein>
<dbReference type="PANTHER" id="PTHR32114:SF2">
    <property type="entry name" value="ABC TRANSPORTER ABCH.3"/>
    <property type="match status" value="1"/>
</dbReference>
<organism evidence="6 7">
    <name type="scientific">Gracilibacillus dipsosauri</name>
    <dbReference type="NCBI Taxonomy" id="178340"/>
    <lineage>
        <taxon>Bacteria</taxon>
        <taxon>Bacillati</taxon>
        <taxon>Bacillota</taxon>
        <taxon>Bacilli</taxon>
        <taxon>Bacillales</taxon>
        <taxon>Bacillaceae</taxon>
        <taxon>Gracilibacillus</taxon>
    </lineage>
</organism>
<keyword evidence="4" id="KW-0175">Coiled coil</keyword>
<dbReference type="GO" id="GO:0006302">
    <property type="term" value="P:double-strand break repair"/>
    <property type="evidence" value="ECO:0007669"/>
    <property type="project" value="InterPro"/>
</dbReference>
<feature type="coiled-coil region" evidence="4">
    <location>
        <begin position="803"/>
        <end position="830"/>
    </location>
</feature>
<evidence type="ECO:0000256" key="1">
    <source>
        <dbReference type="ARBA" id="ARBA00006930"/>
    </source>
</evidence>
<feature type="coiled-coil region" evidence="4">
    <location>
        <begin position="599"/>
        <end position="703"/>
    </location>
</feature>
<dbReference type="InterPro" id="IPR038729">
    <property type="entry name" value="Rad50/SbcC_AAA"/>
</dbReference>
<evidence type="ECO:0000313" key="7">
    <source>
        <dbReference type="Proteomes" id="UP000245624"/>
    </source>
</evidence>
<proteinExistence type="inferred from homology"/>